<accession>A0A2X1ANX0</accession>
<gene>
    <name evidence="2" type="ORF">NCTC11165_02777</name>
</gene>
<reference evidence="2 3" key="1">
    <citation type="submission" date="2018-06" db="EMBL/GenBank/DDBJ databases">
        <authorList>
            <consortium name="Pathogen Informatics"/>
            <person name="Doyle S."/>
        </authorList>
    </citation>
    <scope>NUCLEOTIDE SEQUENCE [LARGE SCALE GENOMIC DNA]</scope>
    <source>
        <strain evidence="2 3">NCTC11165</strain>
    </source>
</reference>
<dbReference type="Proteomes" id="UP000250358">
    <property type="component" value="Unassembled WGS sequence"/>
</dbReference>
<keyword evidence="1" id="KW-0812">Transmembrane</keyword>
<keyword evidence="1" id="KW-0472">Membrane</keyword>
<evidence type="ECO:0000256" key="1">
    <source>
        <dbReference type="SAM" id="Phobius"/>
    </source>
</evidence>
<evidence type="ECO:0000313" key="3">
    <source>
        <dbReference type="Proteomes" id="UP000250358"/>
    </source>
</evidence>
<name>A0A2X1ANX0_BREDI</name>
<proteinExistence type="predicted"/>
<organism evidence="2 3">
    <name type="scientific">Brevundimonas diminuta</name>
    <name type="common">Pseudomonas diminuta</name>
    <dbReference type="NCBI Taxonomy" id="293"/>
    <lineage>
        <taxon>Bacteria</taxon>
        <taxon>Pseudomonadati</taxon>
        <taxon>Pseudomonadota</taxon>
        <taxon>Alphaproteobacteria</taxon>
        <taxon>Caulobacterales</taxon>
        <taxon>Caulobacteraceae</taxon>
        <taxon>Brevundimonas</taxon>
    </lineage>
</organism>
<dbReference type="EMBL" id="UAQM01000042">
    <property type="protein sequence ID" value="SPU46443.1"/>
    <property type="molecule type" value="Genomic_DNA"/>
</dbReference>
<feature type="transmembrane region" description="Helical" evidence="1">
    <location>
        <begin position="82"/>
        <end position="103"/>
    </location>
</feature>
<protein>
    <submittedName>
        <fullName evidence="2">Uncharacterized protein</fullName>
    </submittedName>
</protein>
<keyword evidence="1" id="KW-1133">Transmembrane helix</keyword>
<sequence>MSNMLRGALYWMPLPLSREGNRPNAPGIMRRHELETPMAAADDTYLDEAYDEGIDHAHAGEIVQWYAKRPVTVSTAAATSSLVGAFALGVLTTIGALAVMRLYDRD</sequence>
<evidence type="ECO:0000313" key="2">
    <source>
        <dbReference type="EMBL" id="SPU46443.1"/>
    </source>
</evidence>
<dbReference type="AlphaFoldDB" id="A0A2X1ANX0"/>